<sequence>MATETESSRRTLRSTSPTPHTGGTKERRAAGGGEQAPRAGARVRGHLIGTYGLLTLAVLLFLVFSFALPDTFPTLDNASSILSNQSIPAMLALGAMIPIVTGKFDLSVGYGLGLSHVLAMQLIVNNGWPWPVACLVVIAGSGLIGVFNGLLVEFAKIDSFIATLGTGSVLYACTGWITDGARIVPGPGGLPPAFTDLYDSKFLGLPVPAFYVLGLAVVLWLLLERLPLGRYLYVIGSNARAADLVGIPTRRYGIYAFAGSGIVVGFAGVLLAAQQQIGNPSVGMDYLLPAFVGALLGSTAIKPGRANAAGTVVAVAILAIGLAGIQQLGAEFWATSLFNGGTLLLAVGLAGYSARRRLRAGATATRKSLSEPPASPAPAPSTDQA</sequence>
<dbReference type="eggNOG" id="COG1172">
    <property type="taxonomic scope" value="Bacteria"/>
</dbReference>
<proteinExistence type="predicted"/>
<feature type="region of interest" description="Disordered" evidence="8">
    <location>
        <begin position="1"/>
        <end position="38"/>
    </location>
</feature>
<dbReference type="Pfam" id="PF02653">
    <property type="entry name" value="BPD_transp_2"/>
    <property type="match status" value="1"/>
</dbReference>
<feature type="transmembrane region" description="Helical" evidence="9">
    <location>
        <begin position="130"/>
        <end position="152"/>
    </location>
</feature>
<dbReference type="RefSeq" id="WP_053190346.1">
    <property type="nucleotide sequence ID" value="NZ_KQ949000.1"/>
</dbReference>
<feature type="transmembrane region" description="Helical" evidence="9">
    <location>
        <begin position="202"/>
        <end position="223"/>
    </location>
</feature>
<dbReference type="GO" id="GO:0022857">
    <property type="term" value="F:transmembrane transporter activity"/>
    <property type="evidence" value="ECO:0007669"/>
    <property type="project" value="InterPro"/>
</dbReference>
<name>A0A0L8LW51_9ACTN</name>
<dbReference type="PANTHER" id="PTHR32196">
    <property type="entry name" value="ABC TRANSPORTER PERMEASE PROTEIN YPHD-RELATED-RELATED"/>
    <property type="match status" value="1"/>
</dbReference>
<organism evidence="10 11">
    <name type="scientific">Streptomyces resistomycificus</name>
    <dbReference type="NCBI Taxonomy" id="67356"/>
    <lineage>
        <taxon>Bacteria</taxon>
        <taxon>Bacillati</taxon>
        <taxon>Actinomycetota</taxon>
        <taxon>Actinomycetes</taxon>
        <taxon>Kitasatosporales</taxon>
        <taxon>Streptomycetaceae</taxon>
        <taxon>Streptomyces</taxon>
        <taxon>Streptomyces aurantiacus group</taxon>
    </lineage>
</organism>
<dbReference type="PATRIC" id="fig|67356.5.peg.999"/>
<keyword evidence="11" id="KW-1185">Reference proteome</keyword>
<keyword evidence="4" id="KW-0997">Cell inner membrane</keyword>
<keyword evidence="5 9" id="KW-0812">Transmembrane</keyword>
<dbReference type="PANTHER" id="PTHR32196:SF21">
    <property type="entry name" value="ABC TRANSPORTER PERMEASE PROTEIN YPHD-RELATED"/>
    <property type="match status" value="1"/>
</dbReference>
<keyword evidence="7 9" id="KW-0472">Membrane</keyword>
<feature type="transmembrane region" description="Helical" evidence="9">
    <location>
        <begin position="284"/>
        <end position="301"/>
    </location>
</feature>
<feature type="region of interest" description="Disordered" evidence="8">
    <location>
        <begin position="363"/>
        <end position="385"/>
    </location>
</feature>
<dbReference type="Proteomes" id="UP000037251">
    <property type="component" value="Unassembled WGS sequence"/>
</dbReference>
<keyword evidence="3" id="KW-1003">Cell membrane</keyword>
<dbReference type="InterPro" id="IPR001851">
    <property type="entry name" value="ABC_transp_permease"/>
</dbReference>
<evidence type="ECO:0000256" key="6">
    <source>
        <dbReference type="ARBA" id="ARBA00022989"/>
    </source>
</evidence>
<evidence type="ECO:0000256" key="9">
    <source>
        <dbReference type="SAM" id="Phobius"/>
    </source>
</evidence>
<evidence type="ECO:0000256" key="4">
    <source>
        <dbReference type="ARBA" id="ARBA00022519"/>
    </source>
</evidence>
<feature type="compositionally biased region" description="Low complexity" evidence="8">
    <location>
        <begin position="363"/>
        <end position="372"/>
    </location>
</feature>
<dbReference type="EMBL" id="LGUS01000024">
    <property type="protein sequence ID" value="KOG42412.1"/>
    <property type="molecule type" value="Genomic_DNA"/>
</dbReference>
<evidence type="ECO:0000256" key="1">
    <source>
        <dbReference type="ARBA" id="ARBA00004651"/>
    </source>
</evidence>
<evidence type="ECO:0000256" key="8">
    <source>
        <dbReference type="SAM" id="MobiDB-lite"/>
    </source>
</evidence>
<evidence type="ECO:0000313" key="11">
    <source>
        <dbReference type="Proteomes" id="UP000037251"/>
    </source>
</evidence>
<evidence type="ECO:0000256" key="2">
    <source>
        <dbReference type="ARBA" id="ARBA00022448"/>
    </source>
</evidence>
<evidence type="ECO:0000256" key="7">
    <source>
        <dbReference type="ARBA" id="ARBA00023136"/>
    </source>
</evidence>
<feature type="transmembrane region" description="Helical" evidence="9">
    <location>
        <begin position="159"/>
        <end position="177"/>
    </location>
</feature>
<feature type="transmembrane region" description="Helical" evidence="9">
    <location>
        <begin position="332"/>
        <end position="352"/>
    </location>
</feature>
<protein>
    <submittedName>
        <fullName evidence="10">ABC transporter permease</fullName>
    </submittedName>
</protein>
<dbReference type="STRING" id="67356.AQJ84_31695"/>
<evidence type="ECO:0000256" key="3">
    <source>
        <dbReference type="ARBA" id="ARBA00022475"/>
    </source>
</evidence>
<reference evidence="11" key="1">
    <citation type="submission" date="2015-07" db="EMBL/GenBank/DDBJ databases">
        <authorList>
            <person name="Ju K.-S."/>
            <person name="Doroghazi J.R."/>
            <person name="Metcalf W.W."/>
        </authorList>
    </citation>
    <scope>NUCLEOTIDE SEQUENCE [LARGE SCALE GENOMIC DNA]</scope>
    <source>
        <strain evidence="11">NRRL 2290</strain>
    </source>
</reference>
<keyword evidence="6 9" id="KW-1133">Transmembrane helix</keyword>
<evidence type="ECO:0000313" key="10">
    <source>
        <dbReference type="EMBL" id="KOG42412.1"/>
    </source>
</evidence>
<comment type="caution">
    <text evidence="10">The sequence shown here is derived from an EMBL/GenBank/DDBJ whole genome shotgun (WGS) entry which is preliminary data.</text>
</comment>
<gene>
    <name evidence="10" type="ORF">ADK37_04590</name>
</gene>
<dbReference type="AlphaFoldDB" id="A0A0L8LW51"/>
<keyword evidence="2" id="KW-0813">Transport</keyword>
<accession>A0A0L8LW51</accession>
<comment type="subcellular location">
    <subcellularLocation>
        <location evidence="1">Cell membrane</location>
        <topology evidence="1">Multi-pass membrane protein</topology>
    </subcellularLocation>
</comment>
<dbReference type="CDD" id="cd06579">
    <property type="entry name" value="TM_PBP1_transp_AraH_like"/>
    <property type="match status" value="1"/>
</dbReference>
<feature type="transmembrane region" description="Helical" evidence="9">
    <location>
        <begin position="48"/>
        <end position="69"/>
    </location>
</feature>
<evidence type="ECO:0000256" key="5">
    <source>
        <dbReference type="ARBA" id="ARBA00022692"/>
    </source>
</evidence>
<feature type="transmembrane region" description="Helical" evidence="9">
    <location>
        <begin position="308"/>
        <end position="326"/>
    </location>
</feature>
<dbReference type="GO" id="GO:0005886">
    <property type="term" value="C:plasma membrane"/>
    <property type="evidence" value="ECO:0007669"/>
    <property type="project" value="UniProtKB-SubCell"/>
</dbReference>
<feature type="transmembrane region" description="Helical" evidence="9">
    <location>
        <begin position="252"/>
        <end position="272"/>
    </location>
</feature>